<evidence type="ECO:0000256" key="1">
    <source>
        <dbReference type="SAM" id="MobiDB-lite"/>
    </source>
</evidence>
<feature type="region of interest" description="Disordered" evidence="1">
    <location>
        <begin position="1"/>
        <end position="46"/>
    </location>
</feature>
<evidence type="ECO:0000313" key="2">
    <source>
        <dbReference type="EMBL" id="PSN59845.1"/>
    </source>
</evidence>
<dbReference type="Proteomes" id="UP000240883">
    <property type="component" value="Unassembled WGS sequence"/>
</dbReference>
<name>A0A2T2N313_CORCC</name>
<dbReference type="EMBL" id="KZ678152">
    <property type="protein sequence ID" value="PSN59845.1"/>
    <property type="molecule type" value="Genomic_DNA"/>
</dbReference>
<proteinExistence type="predicted"/>
<keyword evidence="3" id="KW-1185">Reference proteome</keyword>
<sequence length="188" mass="19591">MPKIQAPSFQSSRASPAGASVDLTSPLAGLPVERPSASTAKLSPSIPRPLFTTAAAQGDQGNFLPCQEQATHLRRHTTRHALCQAGSLFHLGGPRVQASSAVHGLLEPWRCVEGGSAMGGYFGSASDRSRSWVRRAKKGCVRPAGDVLASELDQTSVLFGLRLTVGGLVGLGTCGCTAQNAQAISWRA</sequence>
<accession>A0A2T2N313</accession>
<protein>
    <submittedName>
        <fullName evidence="2">Uncharacterized protein</fullName>
    </submittedName>
</protein>
<evidence type="ECO:0000313" key="3">
    <source>
        <dbReference type="Proteomes" id="UP000240883"/>
    </source>
</evidence>
<reference evidence="2 3" key="1">
    <citation type="journal article" date="2018" name="Front. Microbiol.">
        <title>Genome-Wide Analysis of Corynespora cassiicola Leaf Fall Disease Putative Effectors.</title>
        <authorList>
            <person name="Lopez D."/>
            <person name="Ribeiro S."/>
            <person name="Label P."/>
            <person name="Fumanal B."/>
            <person name="Venisse J.S."/>
            <person name="Kohler A."/>
            <person name="de Oliveira R.R."/>
            <person name="Labutti K."/>
            <person name="Lipzen A."/>
            <person name="Lail K."/>
            <person name="Bauer D."/>
            <person name="Ohm R.A."/>
            <person name="Barry K.W."/>
            <person name="Spatafora J."/>
            <person name="Grigoriev I.V."/>
            <person name="Martin F.M."/>
            <person name="Pujade-Renaud V."/>
        </authorList>
    </citation>
    <scope>NUCLEOTIDE SEQUENCE [LARGE SCALE GENOMIC DNA]</scope>
    <source>
        <strain evidence="2 3">Philippines</strain>
    </source>
</reference>
<gene>
    <name evidence="2" type="ORF">BS50DRAFT_220066</name>
</gene>
<organism evidence="2 3">
    <name type="scientific">Corynespora cassiicola Philippines</name>
    <dbReference type="NCBI Taxonomy" id="1448308"/>
    <lineage>
        <taxon>Eukaryota</taxon>
        <taxon>Fungi</taxon>
        <taxon>Dikarya</taxon>
        <taxon>Ascomycota</taxon>
        <taxon>Pezizomycotina</taxon>
        <taxon>Dothideomycetes</taxon>
        <taxon>Pleosporomycetidae</taxon>
        <taxon>Pleosporales</taxon>
        <taxon>Corynesporascaceae</taxon>
        <taxon>Corynespora</taxon>
    </lineage>
</organism>
<dbReference type="AlphaFoldDB" id="A0A2T2N313"/>